<dbReference type="InParanoid" id="A0DXK0"/>
<dbReference type="OrthoDB" id="308266at2759"/>
<dbReference type="Proteomes" id="UP000000600">
    <property type="component" value="Unassembled WGS sequence"/>
</dbReference>
<dbReference type="RefSeq" id="XP_001455164.1">
    <property type="nucleotide sequence ID" value="XM_001455127.1"/>
</dbReference>
<evidence type="ECO:0000313" key="6">
    <source>
        <dbReference type="Proteomes" id="UP000000600"/>
    </source>
</evidence>
<feature type="region of interest" description="Disordered" evidence="1">
    <location>
        <begin position="1"/>
        <end position="23"/>
    </location>
</feature>
<evidence type="ECO:0000259" key="2">
    <source>
        <dbReference type="Pfam" id="PF14744"/>
    </source>
</evidence>
<dbReference type="PANTHER" id="PTHR31409:SF0">
    <property type="entry name" value="WASH COMPLEX SUBUNIT 4"/>
    <property type="match status" value="1"/>
</dbReference>
<evidence type="ECO:0000313" key="5">
    <source>
        <dbReference type="EMBL" id="CAK87767.1"/>
    </source>
</evidence>
<organism evidence="5 6">
    <name type="scientific">Paramecium tetraurelia</name>
    <dbReference type="NCBI Taxonomy" id="5888"/>
    <lineage>
        <taxon>Eukaryota</taxon>
        <taxon>Sar</taxon>
        <taxon>Alveolata</taxon>
        <taxon>Ciliophora</taxon>
        <taxon>Intramacronucleata</taxon>
        <taxon>Oligohymenophorea</taxon>
        <taxon>Peniculida</taxon>
        <taxon>Parameciidae</taxon>
        <taxon>Paramecium</taxon>
    </lineage>
</organism>
<feature type="domain" description="WASH complex subunit 4 N-terminal" evidence="3">
    <location>
        <begin position="80"/>
        <end position="638"/>
    </location>
</feature>
<gene>
    <name evidence="5" type="ORF">GSPATT00021391001</name>
</gene>
<proteinExistence type="predicted"/>
<dbReference type="GO" id="GO:0005768">
    <property type="term" value="C:endosome"/>
    <property type="evidence" value="ECO:0000318"/>
    <property type="project" value="GO_Central"/>
</dbReference>
<dbReference type="STRING" id="5888.A0DXK0"/>
<dbReference type="GO" id="GO:0071203">
    <property type="term" value="C:WASH complex"/>
    <property type="evidence" value="ECO:0000318"/>
    <property type="project" value="GO_Central"/>
</dbReference>
<evidence type="ECO:0008006" key="7">
    <source>
        <dbReference type="Google" id="ProtNLM"/>
    </source>
</evidence>
<name>A0DXK0_PARTE</name>
<dbReference type="InterPro" id="IPR028191">
    <property type="entry name" value="WASH-4_N"/>
</dbReference>
<dbReference type="InterPro" id="IPR027307">
    <property type="entry name" value="WASH7"/>
</dbReference>
<feature type="domain" description="WASH complex subunit 7 C-terminal" evidence="4">
    <location>
        <begin position="1013"/>
        <end position="1184"/>
    </location>
</feature>
<dbReference type="KEGG" id="ptm:GSPATT00021391001"/>
<dbReference type="PANTHER" id="PTHR31409">
    <property type="entry name" value="WASH COMPLEX SUBUNIT 4"/>
    <property type="match status" value="1"/>
</dbReference>
<dbReference type="eggNOG" id="KOG3578">
    <property type="taxonomic scope" value="Eukaryota"/>
</dbReference>
<dbReference type="GO" id="GO:0007032">
    <property type="term" value="P:endosome organization"/>
    <property type="evidence" value="ECO:0000318"/>
    <property type="project" value="GO_Central"/>
</dbReference>
<keyword evidence="6" id="KW-1185">Reference proteome</keyword>
<evidence type="ECO:0000259" key="4">
    <source>
        <dbReference type="Pfam" id="PF14746"/>
    </source>
</evidence>
<dbReference type="EMBL" id="CT868640">
    <property type="protein sequence ID" value="CAK87767.1"/>
    <property type="molecule type" value="Genomic_DNA"/>
</dbReference>
<dbReference type="GeneID" id="5040964"/>
<feature type="compositionally biased region" description="Basic and acidic residues" evidence="1">
    <location>
        <begin position="8"/>
        <end position="18"/>
    </location>
</feature>
<dbReference type="AlphaFoldDB" id="A0DXK0"/>
<dbReference type="GO" id="GO:0016197">
    <property type="term" value="P:endosomal transport"/>
    <property type="evidence" value="ECO:0000318"/>
    <property type="project" value="GO_Central"/>
</dbReference>
<dbReference type="InterPro" id="IPR028282">
    <property type="entry name" value="WASH-7_central"/>
</dbReference>
<evidence type="ECO:0000259" key="3">
    <source>
        <dbReference type="Pfam" id="PF14745"/>
    </source>
</evidence>
<dbReference type="Pfam" id="PF14744">
    <property type="entry name" value="WASH-7_mid"/>
    <property type="match status" value="1"/>
</dbReference>
<protein>
    <recommendedName>
        <fullName evidence="7">WASH complex subunit strumpellin</fullName>
    </recommendedName>
</protein>
<dbReference type="OMA" id="RCNIFIQ"/>
<sequence>MKKNRFQQQKEEQKKQNYFDEEEDIDLEDDGLFGKEVLTASKPYEEYFQKFNELYNNHIVKFSAFEEDYQIPLTSPDYESIIQSHFMVYEKNMGLFDFMKSDNKVFDKISASFVFIDNQIRQIEDQVYQQLLFYSVYKFLDKLTIYGELADLHLEEERKLTDGEAEIMICRMLGQFKAIYDIIKKLINYITHLVNQLNLLYNKKDPISKIIKIFNLNFPLDTIGRALQLLYILDNVVEQNDYLQEHWNFCKRMIKIVKPDPTKFNSNAQNVRQLEKIMIRLDKTVLSGSCLQSVLAQNWDQNKNANIPAIKNNKEFYNVLNTYLKERYELFDKTLGTAKEMFERDLLLPTFCVYALVRQLYQNDENRDLWKNLWSLQKKVPMVDGHSQVLCYLSKFLMEVTPLSKKSATMDPKDPIANFKGYLQRLSASFQSSLTAQYVAFTTWIVRVDSFSCSQASFNNIDKIDRERAQKYIEERMNQRVILVLQGLTIASQTRNLLQALLLGHFGLEEQSLDMSLSKDVVLAVEMLKAIEYYFEQKYDVFQPALIQNHITKNGQRIIQQVLEKMKANIKSFGTGGAEILGALQILNSILKSTLSPLKLQTMYYLMDFMVAKDIFTNSEKEDFRNILWKLDKLILLPFYVKKVTASTYFYWCRELLPSFFQYIYQNPSQAKRFQFLLNAVSDCSIQLKDCMHLENPDELFDSFRQYVVKEFYAQYLQPLARDIEDYLRIQVHTVLIEKITALNPFKQQVKDLKRLLDIDYVLIFDSIVNLRTEINQILNETFYNINVLNMYDQETYEQMRSLANSKFGLNLINVYLPTQTVDQGNFDVLNVLKNIQQFFTKYTYNLYQQQFVQVTSESKQVYSISIQQIADSIRTHGIGILSTTVNSVYKFLQKKIQMFSQFLFDDLIQSPLVREDRFFREKKDELDGQYPYDRAEALYKEIKKMGTFDDGTNYLDKFRTLITQIGNSLAFVRLLRSAALHVNSKCLEYVPSQYNPTQLESLTREAGFSDATVSTAKELEEIFTQYKSSFSEKIDYINLLLKAFSSINTPENEHLSLFYLIVPTLTLNFIEKMLISKDQIGKKNSTTEVFISDDGFILGIQFFLTLLDQKGQFESLHWRKEIKNKFNIDLKSAKTLATTKPNQSQRATDEINMQKELSLRKLNMQYDEFQMFFYAFNSCKILFLGE</sequence>
<evidence type="ECO:0000256" key="1">
    <source>
        <dbReference type="SAM" id="MobiDB-lite"/>
    </source>
</evidence>
<dbReference type="HOGENOM" id="CLU_002451_0_0_1"/>
<accession>A0DXK0</accession>
<dbReference type="Pfam" id="PF14746">
    <property type="entry name" value="WASH-7_C"/>
    <property type="match status" value="1"/>
</dbReference>
<dbReference type="Pfam" id="PF14745">
    <property type="entry name" value="WASH-4_N"/>
    <property type="match status" value="1"/>
</dbReference>
<feature type="domain" description="WASH complex subunit 7 central" evidence="2">
    <location>
        <begin position="649"/>
        <end position="994"/>
    </location>
</feature>
<dbReference type="InterPro" id="IPR028283">
    <property type="entry name" value="WASH-7_C"/>
</dbReference>
<reference evidence="5 6" key="1">
    <citation type="journal article" date="2006" name="Nature">
        <title>Global trends of whole-genome duplications revealed by the ciliate Paramecium tetraurelia.</title>
        <authorList>
            <consortium name="Genoscope"/>
            <person name="Aury J.-M."/>
            <person name="Jaillon O."/>
            <person name="Duret L."/>
            <person name="Noel B."/>
            <person name="Jubin C."/>
            <person name="Porcel B.M."/>
            <person name="Segurens B."/>
            <person name="Daubin V."/>
            <person name="Anthouard V."/>
            <person name="Aiach N."/>
            <person name="Arnaiz O."/>
            <person name="Billaut A."/>
            <person name="Beisson J."/>
            <person name="Blanc I."/>
            <person name="Bouhouche K."/>
            <person name="Camara F."/>
            <person name="Duharcourt S."/>
            <person name="Guigo R."/>
            <person name="Gogendeau D."/>
            <person name="Katinka M."/>
            <person name="Keller A.-M."/>
            <person name="Kissmehl R."/>
            <person name="Klotz C."/>
            <person name="Koll F."/>
            <person name="Le Moue A."/>
            <person name="Lepere C."/>
            <person name="Malinsky S."/>
            <person name="Nowacki M."/>
            <person name="Nowak J.K."/>
            <person name="Plattner H."/>
            <person name="Poulain J."/>
            <person name="Ruiz F."/>
            <person name="Serrano V."/>
            <person name="Zagulski M."/>
            <person name="Dessen P."/>
            <person name="Betermier M."/>
            <person name="Weissenbach J."/>
            <person name="Scarpelli C."/>
            <person name="Schachter V."/>
            <person name="Sperling L."/>
            <person name="Meyer E."/>
            <person name="Cohen J."/>
            <person name="Wincker P."/>
        </authorList>
    </citation>
    <scope>NUCLEOTIDE SEQUENCE [LARGE SCALE GENOMIC DNA]</scope>
    <source>
        <strain evidence="5 6">Stock d4-2</strain>
    </source>
</reference>